<dbReference type="FunFam" id="3.40.850.10:FF:000012">
    <property type="entry name" value="Kinesin-like protein"/>
    <property type="match status" value="1"/>
</dbReference>
<dbReference type="InterPro" id="IPR019821">
    <property type="entry name" value="Kinesin_motor_CS"/>
</dbReference>
<keyword evidence="5 9" id="KW-0067">ATP-binding</keyword>
<protein>
    <recommendedName>
        <fullName evidence="10">Kinesin-like protein</fullName>
    </recommendedName>
</protein>
<dbReference type="Proteomes" id="UP000688137">
    <property type="component" value="Unassembled WGS sequence"/>
</dbReference>
<keyword evidence="3 10" id="KW-0493">Microtubule</keyword>
<gene>
    <name evidence="13" type="ORF">PPRIM_AZ9-3.1.T0280247</name>
</gene>
<evidence type="ECO:0000256" key="5">
    <source>
        <dbReference type="ARBA" id="ARBA00022840"/>
    </source>
</evidence>
<evidence type="ECO:0000256" key="9">
    <source>
        <dbReference type="PROSITE-ProRule" id="PRU00283"/>
    </source>
</evidence>
<dbReference type="CDD" id="cd01367">
    <property type="entry name" value="KISc_KIF2_like"/>
    <property type="match status" value="1"/>
</dbReference>
<dbReference type="SMART" id="SM00129">
    <property type="entry name" value="KISc"/>
    <property type="match status" value="1"/>
</dbReference>
<keyword evidence="6 9" id="KW-0505">Motor protein</keyword>
<dbReference type="GO" id="GO:0007019">
    <property type="term" value="P:microtubule depolymerization"/>
    <property type="evidence" value="ECO:0007669"/>
    <property type="project" value="TreeGrafter"/>
</dbReference>
<accession>A0A8S1KXR6</accession>
<keyword evidence="7" id="KW-0206">Cytoskeleton</keyword>
<dbReference type="GO" id="GO:0003777">
    <property type="term" value="F:microtubule motor activity"/>
    <property type="evidence" value="ECO:0007669"/>
    <property type="project" value="InterPro"/>
</dbReference>
<evidence type="ECO:0000256" key="4">
    <source>
        <dbReference type="ARBA" id="ARBA00022741"/>
    </source>
</evidence>
<proteinExistence type="inferred from homology"/>
<feature type="domain" description="Kinesin motor" evidence="12">
    <location>
        <begin position="5"/>
        <end position="321"/>
    </location>
</feature>
<evidence type="ECO:0000256" key="10">
    <source>
        <dbReference type="RuleBase" id="RU000394"/>
    </source>
</evidence>
<dbReference type="EMBL" id="CAJJDM010000027">
    <property type="protein sequence ID" value="CAD8059131.1"/>
    <property type="molecule type" value="Genomic_DNA"/>
</dbReference>
<evidence type="ECO:0000256" key="11">
    <source>
        <dbReference type="SAM" id="Coils"/>
    </source>
</evidence>
<evidence type="ECO:0000256" key="8">
    <source>
        <dbReference type="ARBA" id="ARBA00061030"/>
    </source>
</evidence>
<keyword evidence="11" id="KW-0175">Coiled coil</keyword>
<dbReference type="InterPro" id="IPR027640">
    <property type="entry name" value="Kinesin-like_fam"/>
</dbReference>
<keyword evidence="14" id="KW-1185">Reference proteome</keyword>
<comment type="caution">
    <text evidence="13">The sequence shown here is derived from an EMBL/GenBank/DDBJ whole genome shotgun (WGS) entry which is preliminary data.</text>
</comment>
<evidence type="ECO:0000313" key="13">
    <source>
        <dbReference type="EMBL" id="CAD8059131.1"/>
    </source>
</evidence>
<evidence type="ECO:0000256" key="2">
    <source>
        <dbReference type="ARBA" id="ARBA00022490"/>
    </source>
</evidence>
<sequence length="490" mass="56367">MDQPKIIVAVRKRPLSKKENKEGQKDIVEVQGNTVIVREPRMKVDLTKFIEEFNFNFDAAFDQQYTNEDLYQQLVKPMVQAAINGTKITFFAYGQTGSGKTYTMLGDQNVVGIYTLAAYDLFQMIPNSMVLSVSFYEIYCSKLFDLLNDRVQLIAREDAKGQVNITGLSETKVHSVQEFQKTVEMGIKSRVTGQNSVNQDSSRSHAILQINLRQQNKIIGKLSFIDLAGSERGADVVEYHKQTRIDGAEINKSLLALKECIRALDLNKNHTPFRGSKLTQVLKDSFTGNCRTLMIGTISPCHKDAEHSLNTLRYADRVKELKAPQASNGVDQLTRELMLPRQYIMNNYLFESPQAVKSNSPPKLFDHDNGDQYEDEVYMKPSRNNNLKDKYDELIQQILDEERALKKAHRDHIDDLVELVNDEMKMLQAVDQPNSDIEEYVDGLDHVLMLKIEKIMRLRKKLQQFKQHLMDEQDLAHQCQTHFYQKPHQN</sequence>
<keyword evidence="4 9" id="KW-0547">Nucleotide-binding</keyword>
<name>A0A8S1KXR6_PARPR</name>
<keyword evidence="2" id="KW-0963">Cytoplasm</keyword>
<feature type="binding site" evidence="9">
    <location>
        <begin position="94"/>
        <end position="101"/>
    </location>
    <ligand>
        <name>ATP</name>
        <dbReference type="ChEBI" id="CHEBI:30616"/>
    </ligand>
</feature>
<feature type="coiled-coil region" evidence="11">
    <location>
        <begin position="384"/>
        <end position="411"/>
    </location>
</feature>
<comment type="similarity">
    <text evidence="8">Belongs to the TRAFAC class myosin-kinesin ATPase superfamily. Kinesin family. KIN-13 subfamily.</text>
</comment>
<evidence type="ECO:0000259" key="12">
    <source>
        <dbReference type="PROSITE" id="PS50067"/>
    </source>
</evidence>
<evidence type="ECO:0000313" key="14">
    <source>
        <dbReference type="Proteomes" id="UP000688137"/>
    </source>
</evidence>
<reference evidence="13" key="1">
    <citation type="submission" date="2021-01" db="EMBL/GenBank/DDBJ databases">
        <authorList>
            <consortium name="Genoscope - CEA"/>
            <person name="William W."/>
        </authorList>
    </citation>
    <scope>NUCLEOTIDE SEQUENCE</scope>
</reference>
<evidence type="ECO:0000256" key="6">
    <source>
        <dbReference type="ARBA" id="ARBA00023175"/>
    </source>
</evidence>
<evidence type="ECO:0000256" key="3">
    <source>
        <dbReference type="ARBA" id="ARBA00022701"/>
    </source>
</evidence>
<dbReference type="GO" id="GO:0005874">
    <property type="term" value="C:microtubule"/>
    <property type="evidence" value="ECO:0007669"/>
    <property type="project" value="UniProtKB-KW"/>
</dbReference>
<dbReference type="PANTHER" id="PTHR47971">
    <property type="entry name" value="KINESIN-RELATED PROTEIN 6"/>
    <property type="match status" value="1"/>
</dbReference>
<dbReference type="GO" id="GO:0007018">
    <property type="term" value="P:microtubule-based movement"/>
    <property type="evidence" value="ECO:0007669"/>
    <property type="project" value="InterPro"/>
</dbReference>
<dbReference type="PANTHER" id="PTHR47971:SF8">
    <property type="entry name" value="KINESIN-LIKE PROTEIN"/>
    <property type="match status" value="1"/>
</dbReference>
<dbReference type="Pfam" id="PF00225">
    <property type="entry name" value="Kinesin"/>
    <property type="match status" value="1"/>
</dbReference>
<evidence type="ECO:0000256" key="7">
    <source>
        <dbReference type="ARBA" id="ARBA00023212"/>
    </source>
</evidence>
<evidence type="ECO:0000256" key="1">
    <source>
        <dbReference type="ARBA" id="ARBA00004245"/>
    </source>
</evidence>
<dbReference type="OMA" id="LAHEDEY"/>
<dbReference type="GO" id="GO:0008017">
    <property type="term" value="F:microtubule binding"/>
    <property type="evidence" value="ECO:0007669"/>
    <property type="project" value="InterPro"/>
</dbReference>
<dbReference type="AlphaFoldDB" id="A0A8S1KXR6"/>
<comment type="subcellular location">
    <subcellularLocation>
        <location evidence="1">Cytoplasm</location>
        <location evidence="1">Cytoskeleton</location>
    </subcellularLocation>
</comment>
<organism evidence="13 14">
    <name type="scientific">Paramecium primaurelia</name>
    <dbReference type="NCBI Taxonomy" id="5886"/>
    <lineage>
        <taxon>Eukaryota</taxon>
        <taxon>Sar</taxon>
        <taxon>Alveolata</taxon>
        <taxon>Ciliophora</taxon>
        <taxon>Intramacronucleata</taxon>
        <taxon>Oligohymenophorea</taxon>
        <taxon>Peniculida</taxon>
        <taxon>Parameciidae</taxon>
        <taxon>Paramecium</taxon>
    </lineage>
</organism>
<dbReference type="PROSITE" id="PS50067">
    <property type="entry name" value="KINESIN_MOTOR_2"/>
    <property type="match status" value="1"/>
</dbReference>
<dbReference type="InterPro" id="IPR001752">
    <property type="entry name" value="Kinesin_motor_dom"/>
</dbReference>
<dbReference type="PROSITE" id="PS00411">
    <property type="entry name" value="KINESIN_MOTOR_1"/>
    <property type="match status" value="1"/>
</dbReference>
<dbReference type="GO" id="GO:0005524">
    <property type="term" value="F:ATP binding"/>
    <property type="evidence" value="ECO:0007669"/>
    <property type="project" value="UniProtKB-UniRule"/>
</dbReference>